<dbReference type="AlphaFoldDB" id="A0A2S4MJY8"/>
<keyword evidence="5" id="KW-1185">Reference proteome</keyword>
<dbReference type="PROSITE" id="PS51782">
    <property type="entry name" value="LYSM"/>
    <property type="match status" value="1"/>
</dbReference>
<evidence type="ECO:0000256" key="2">
    <source>
        <dbReference type="SAM" id="MobiDB-lite"/>
    </source>
</evidence>
<dbReference type="SMART" id="SM00062">
    <property type="entry name" value="PBPb"/>
    <property type="match status" value="1"/>
</dbReference>
<dbReference type="Gene3D" id="3.40.190.10">
    <property type="entry name" value="Periplasmic binding protein-like II"/>
    <property type="match status" value="2"/>
</dbReference>
<dbReference type="Proteomes" id="UP000237381">
    <property type="component" value="Unassembled WGS sequence"/>
</dbReference>
<dbReference type="Pfam" id="PF01476">
    <property type="entry name" value="LysM"/>
    <property type="match status" value="1"/>
</dbReference>
<dbReference type="Gene3D" id="3.10.350.10">
    <property type="entry name" value="LysM domain"/>
    <property type="match status" value="1"/>
</dbReference>
<keyword evidence="1" id="KW-0732">Signal</keyword>
<dbReference type="InterPro" id="IPR018392">
    <property type="entry name" value="LysM"/>
</dbReference>
<dbReference type="Pfam" id="PF00497">
    <property type="entry name" value="SBP_bac_3"/>
    <property type="match status" value="1"/>
</dbReference>
<feature type="domain" description="LysM" evidence="3">
    <location>
        <begin position="334"/>
        <end position="381"/>
    </location>
</feature>
<dbReference type="SUPFAM" id="SSF54106">
    <property type="entry name" value="LysM domain"/>
    <property type="match status" value="1"/>
</dbReference>
<feature type="compositionally biased region" description="Polar residues" evidence="2">
    <location>
        <begin position="43"/>
        <end position="53"/>
    </location>
</feature>
<evidence type="ECO:0000259" key="3">
    <source>
        <dbReference type="PROSITE" id="PS51782"/>
    </source>
</evidence>
<protein>
    <submittedName>
        <fullName evidence="4">ABC-type amino acid transport substrate-binding protein</fullName>
    </submittedName>
</protein>
<gene>
    <name evidence="4" type="ORF">B0G62_102687</name>
</gene>
<reference evidence="4 5" key="1">
    <citation type="submission" date="2018-01" db="EMBL/GenBank/DDBJ databases">
        <title>Genomic Encyclopedia of Type Strains, Phase III (KMG-III): the genomes of soil and plant-associated and newly described type strains.</title>
        <authorList>
            <person name="Whitman W."/>
        </authorList>
    </citation>
    <scope>NUCLEOTIDE SEQUENCE [LARGE SCALE GENOMIC DNA]</scope>
    <source>
        <strain evidence="4 5">JCM 18070</strain>
    </source>
</reference>
<feature type="region of interest" description="Disordered" evidence="2">
    <location>
        <begin position="36"/>
        <end position="64"/>
    </location>
</feature>
<evidence type="ECO:0000313" key="4">
    <source>
        <dbReference type="EMBL" id="POR55076.1"/>
    </source>
</evidence>
<dbReference type="OrthoDB" id="9800780at2"/>
<dbReference type="InterPro" id="IPR001638">
    <property type="entry name" value="Solute-binding_3/MltF_N"/>
</dbReference>
<dbReference type="SMART" id="SM00257">
    <property type="entry name" value="LysM"/>
    <property type="match status" value="1"/>
</dbReference>
<sequence length="384" mass="41108">MALTPGFKKFVGLLCTVAVVGGGLFAYRHGYLGNHDGAPSNPPETTMSPSTSVPPAAVQPVSTATNPVGYTANANTLKAIRDNGIVRISVENPSEPFFGETGGIPHGFNVEFAQLLISDPSFTANGRPITIDTRHEVDTYAGVPQQLLQVDRSGNHTVDIAMDGLTFSDNTPAGVVYSVPYVDDFGYALIVRRGSTIHSTGDLAGKTVGILKGDPDVRAFVTREYPDTRFVEIDDADPAFIAKGVDSRQVDAFIYDYPFAVSAIKGTDLRFAVTRLDGSNIAYKIGVRAQDQDLLVYVNAAIAKVKTSPAYLALLQKYFTSNQVETIAAGAGEHAYTVRQGDTLNLIASSQLGNGARYRELQRRNNLANPNLILVGQALVIPAR</sequence>
<proteinExistence type="predicted"/>
<name>A0A2S4MJY8_9BURK</name>
<evidence type="ECO:0000313" key="5">
    <source>
        <dbReference type="Proteomes" id="UP000237381"/>
    </source>
</evidence>
<dbReference type="PANTHER" id="PTHR35936">
    <property type="entry name" value="MEMBRANE-BOUND LYTIC MUREIN TRANSGLYCOSYLASE F"/>
    <property type="match status" value="1"/>
</dbReference>
<dbReference type="EMBL" id="PQGA01000002">
    <property type="protein sequence ID" value="POR55076.1"/>
    <property type="molecule type" value="Genomic_DNA"/>
</dbReference>
<organism evidence="4 5">
    <name type="scientific">Paraburkholderia eburnea</name>
    <dbReference type="NCBI Taxonomy" id="1189126"/>
    <lineage>
        <taxon>Bacteria</taxon>
        <taxon>Pseudomonadati</taxon>
        <taxon>Pseudomonadota</taxon>
        <taxon>Betaproteobacteria</taxon>
        <taxon>Burkholderiales</taxon>
        <taxon>Burkholderiaceae</taxon>
        <taxon>Paraburkholderia</taxon>
    </lineage>
</organism>
<dbReference type="InterPro" id="IPR036779">
    <property type="entry name" value="LysM_dom_sf"/>
</dbReference>
<dbReference type="SUPFAM" id="SSF53850">
    <property type="entry name" value="Periplasmic binding protein-like II"/>
    <property type="match status" value="1"/>
</dbReference>
<evidence type="ECO:0000256" key="1">
    <source>
        <dbReference type="ARBA" id="ARBA00022729"/>
    </source>
</evidence>
<dbReference type="CDD" id="cd00118">
    <property type="entry name" value="LysM"/>
    <property type="match status" value="1"/>
</dbReference>
<comment type="caution">
    <text evidence="4">The sequence shown here is derived from an EMBL/GenBank/DDBJ whole genome shotgun (WGS) entry which is preliminary data.</text>
</comment>
<dbReference type="RefSeq" id="WP_103703576.1">
    <property type="nucleotide sequence ID" value="NZ_PQGA01000002.1"/>
</dbReference>
<accession>A0A2S4MJY8</accession>